<keyword evidence="3" id="KW-1185">Reference proteome</keyword>
<keyword evidence="2" id="KW-0675">Receptor</keyword>
<gene>
    <name evidence="2" type="ORF">LshimejAT787_0802230</name>
</gene>
<accession>A0A9P3PS30</accession>
<feature type="domain" description="F-box" evidence="1">
    <location>
        <begin position="65"/>
        <end position="114"/>
    </location>
</feature>
<name>A0A9P3PS30_LYOSH</name>
<dbReference type="AlphaFoldDB" id="A0A9P3PS30"/>
<organism evidence="2 3">
    <name type="scientific">Lyophyllum shimeji</name>
    <name type="common">Hon-shimeji</name>
    <name type="synonym">Tricholoma shimeji</name>
    <dbReference type="NCBI Taxonomy" id="47721"/>
    <lineage>
        <taxon>Eukaryota</taxon>
        <taxon>Fungi</taxon>
        <taxon>Dikarya</taxon>
        <taxon>Basidiomycota</taxon>
        <taxon>Agaricomycotina</taxon>
        <taxon>Agaricomycetes</taxon>
        <taxon>Agaricomycetidae</taxon>
        <taxon>Agaricales</taxon>
        <taxon>Tricholomatineae</taxon>
        <taxon>Lyophyllaceae</taxon>
        <taxon>Lyophyllum</taxon>
    </lineage>
</organism>
<dbReference type="Gene3D" id="1.20.1280.50">
    <property type="match status" value="1"/>
</dbReference>
<proteinExistence type="predicted"/>
<evidence type="ECO:0000259" key="1">
    <source>
        <dbReference type="PROSITE" id="PS50181"/>
    </source>
</evidence>
<evidence type="ECO:0000313" key="3">
    <source>
        <dbReference type="Proteomes" id="UP001063166"/>
    </source>
</evidence>
<dbReference type="SUPFAM" id="SSF81383">
    <property type="entry name" value="F-box domain"/>
    <property type="match status" value="1"/>
</dbReference>
<evidence type="ECO:0000313" key="2">
    <source>
        <dbReference type="EMBL" id="GLB40352.1"/>
    </source>
</evidence>
<sequence>MASHLPPHIPQRRPGRYKPRAWVYLSETEPPTPPSLDYFEHDLRRVPPVKRHVTTDVKRGHVADLRSLKIVPLDVLFEIFSNLHPLDLLHLARTSKRLRAILMSRSSISIWRAALANVERLPFCPSDLTETQYVDLLFGEHCHFCLATNAHQIFWACRVRCCNKCVNKYFVPEYVLAKFFPQCLQLRRLNAIFPYALFPGPGRYKAGRIMYYLPVAEEYIREFEIISHSETAVAQWTAQKALEQAARIKHARLCEAWIRHWYYPQSQDHNLVIIFFLSILLVVFWKDKLLEFMAPSPPIFIR</sequence>
<dbReference type="CDD" id="cd09917">
    <property type="entry name" value="F-box_SF"/>
    <property type="match status" value="1"/>
</dbReference>
<comment type="caution">
    <text evidence="2">The sequence shown here is derived from an EMBL/GenBank/DDBJ whole genome shotgun (WGS) entry which is preliminary data.</text>
</comment>
<protein>
    <submittedName>
        <fullName evidence="2">A Receptor for Ubiquitination Targets</fullName>
    </submittedName>
</protein>
<dbReference type="InterPro" id="IPR001810">
    <property type="entry name" value="F-box_dom"/>
</dbReference>
<dbReference type="Pfam" id="PF12937">
    <property type="entry name" value="F-box-like"/>
    <property type="match status" value="1"/>
</dbReference>
<dbReference type="PROSITE" id="PS50181">
    <property type="entry name" value="FBOX"/>
    <property type="match status" value="1"/>
</dbReference>
<reference evidence="2" key="1">
    <citation type="submission" date="2022-07" db="EMBL/GenBank/DDBJ databases">
        <title>The genome of Lyophyllum shimeji provides insight into the initial evolution of ectomycorrhizal fungal genome.</title>
        <authorList>
            <person name="Kobayashi Y."/>
            <person name="Shibata T."/>
            <person name="Hirakawa H."/>
            <person name="Shigenobu S."/>
            <person name="Nishiyama T."/>
            <person name="Yamada A."/>
            <person name="Hasebe M."/>
            <person name="Kawaguchi M."/>
        </authorList>
    </citation>
    <scope>NUCLEOTIDE SEQUENCE</scope>
    <source>
        <strain evidence="2">AT787</strain>
    </source>
</reference>
<dbReference type="SMART" id="SM00256">
    <property type="entry name" value="FBOX"/>
    <property type="match status" value="1"/>
</dbReference>
<dbReference type="EMBL" id="BRPK01000008">
    <property type="protein sequence ID" value="GLB40352.1"/>
    <property type="molecule type" value="Genomic_DNA"/>
</dbReference>
<dbReference type="Proteomes" id="UP001063166">
    <property type="component" value="Unassembled WGS sequence"/>
</dbReference>
<dbReference type="InterPro" id="IPR036047">
    <property type="entry name" value="F-box-like_dom_sf"/>
</dbReference>
<dbReference type="OrthoDB" id="2322499at2759"/>